<dbReference type="Gene3D" id="3.60.10.10">
    <property type="entry name" value="Endonuclease/exonuclease/phosphatase"/>
    <property type="match status" value="1"/>
</dbReference>
<proteinExistence type="predicted"/>
<organism evidence="1 2">
    <name type="scientific">Gossypium australe</name>
    <dbReference type="NCBI Taxonomy" id="47621"/>
    <lineage>
        <taxon>Eukaryota</taxon>
        <taxon>Viridiplantae</taxon>
        <taxon>Streptophyta</taxon>
        <taxon>Embryophyta</taxon>
        <taxon>Tracheophyta</taxon>
        <taxon>Spermatophyta</taxon>
        <taxon>Magnoliopsida</taxon>
        <taxon>eudicotyledons</taxon>
        <taxon>Gunneridae</taxon>
        <taxon>Pentapetalae</taxon>
        <taxon>rosids</taxon>
        <taxon>malvids</taxon>
        <taxon>Malvales</taxon>
        <taxon>Malvaceae</taxon>
        <taxon>Malvoideae</taxon>
        <taxon>Gossypium</taxon>
    </lineage>
</organism>
<dbReference type="Proteomes" id="UP000325315">
    <property type="component" value="Unassembled WGS sequence"/>
</dbReference>
<evidence type="ECO:0000313" key="1">
    <source>
        <dbReference type="EMBL" id="KAA3471266.1"/>
    </source>
</evidence>
<dbReference type="SUPFAM" id="SSF56219">
    <property type="entry name" value="DNase I-like"/>
    <property type="match status" value="1"/>
</dbReference>
<comment type="caution">
    <text evidence="1">The sequence shown here is derived from an EMBL/GenBank/DDBJ whole genome shotgun (WGS) entry which is preliminary data.</text>
</comment>
<accession>A0A5B6VPY0</accession>
<dbReference type="PANTHER" id="PTHR33710">
    <property type="entry name" value="BNAC02G09200D PROTEIN"/>
    <property type="match status" value="1"/>
</dbReference>
<dbReference type="PANTHER" id="PTHR33710:SF62">
    <property type="entry name" value="DUF4283 DOMAIN PROTEIN"/>
    <property type="match status" value="1"/>
</dbReference>
<keyword evidence="2" id="KW-1185">Reference proteome</keyword>
<reference evidence="2" key="1">
    <citation type="journal article" date="2019" name="Plant Biotechnol. J.">
        <title>Genome sequencing of the Australian wild diploid species Gossypium australe highlights disease resistance and delayed gland morphogenesis.</title>
        <authorList>
            <person name="Cai Y."/>
            <person name="Cai X."/>
            <person name="Wang Q."/>
            <person name="Wang P."/>
            <person name="Zhang Y."/>
            <person name="Cai C."/>
            <person name="Xu Y."/>
            <person name="Wang K."/>
            <person name="Zhou Z."/>
            <person name="Wang C."/>
            <person name="Geng S."/>
            <person name="Li B."/>
            <person name="Dong Q."/>
            <person name="Hou Y."/>
            <person name="Wang H."/>
            <person name="Ai P."/>
            <person name="Liu Z."/>
            <person name="Yi F."/>
            <person name="Sun M."/>
            <person name="An G."/>
            <person name="Cheng J."/>
            <person name="Zhang Y."/>
            <person name="Shi Q."/>
            <person name="Xie Y."/>
            <person name="Shi X."/>
            <person name="Chang Y."/>
            <person name="Huang F."/>
            <person name="Chen Y."/>
            <person name="Hong S."/>
            <person name="Mi L."/>
            <person name="Sun Q."/>
            <person name="Zhang L."/>
            <person name="Zhou B."/>
            <person name="Peng R."/>
            <person name="Zhang X."/>
            <person name="Liu F."/>
        </authorList>
    </citation>
    <scope>NUCLEOTIDE SEQUENCE [LARGE SCALE GENOMIC DNA]</scope>
    <source>
        <strain evidence="2">cv. PA1801</strain>
    </source>
</reference>
<dbReference type="EMBL" id="SMMG02000006">
    <property type="protein sequence ID" value="KAA3471266.1"/>
    <property type="molecule type" value="Genomic_DNA"/>
</dbReference>
<sequence length="112" mass="13421">MAGNNIWERLDRWVANQEWWNLFNDYSVQHLQHGLSDHCPVLVDTRGDESLQSDGHHSKWAKKEKWAREHRSRDLNYRMLELSSKEINDKVSAEMTKIKLEMNLEANREKLF</sequence>
<evidence type="ECO:0000313" key="2">
    <source>
        <dbReference type="Proteomes" id="UP000325315"/>
    </source>
</evidence>
<protein>
    <recommendedName>
        <fullName evidence="3">Reverse transcriptase</fullName>
    </recommendedName>
</protein>
<name>A0A5B6VPY0_9ROSI</name>
<dbReference type="AlphaFoldDB" id="A0A5B6VPY0"/>
<evidence type="ECO:0008006" key="3">
    <source>
        <dbReference type="Google" id="ProtNLM"/>
    </source>
</evidence>
<dbReference type="InterPro" id="IPR036691">
    <property type="entry name" value="Endo/exonu/phosph_ase_sf"/>
</dbReference>
<gene>
    <name evidence="1" type="ORF">EPI10_016906</name>
</gene>